<dbReference type="GeneID" id="85408329"/>
<evidence type="ECO:0000313" key="3">
    <source>
        <dbReference type="Proteomes" id="UP001227543"/>
    </source>
</evidence>
<accession>A0ABQ9R755</accession>
<reference evidence="2 3" key="1">
    <citation type="submission" date="2016-10" db="EMBL/GenBank/DDBJ databases">
        <title>The genome sequence of Colletotrichum fioriniae PJ7.</title>
        <authorList>
            <person name="Baroncelli R."/>
        </authorList>
    </citation>
    <scope>NUCLEOTIDE SEQUENCE [LARGE SCALE GENOMIC DNA]</scope>
    <source>
        <strain evidence="2 3">Tom-12</strain>
    </source>
</reference>
<name>A0ABQ9R755_9PEZI</name>
<dbReference type="RefSeq" id="XP_060381257.1">
    <property type="nucleotide sequence ID" value="XM_060524091.1"/>
</dbReference>
<gene>
    <name evidence="2" type="ORF">CTAM01_08070</name>
</gene>
<dbReference type="InterPro" id="IPR010730">
    <property type="entry name" value="HET"/>
</dbReference>
<evidence type="ECO:0000313" key="2">
    <source>
        <dbReference type="EMBL" id="KAK1497058.1"/>
    </source>
</evidence>
<organism evidence="2 3">
    <name type="scientific">Colletotrichum tamarilloi</name>
    <dbReference type="NCBI Taxonomy" id="1209934"/>
    <lineage>
        <taxon>Eukaryota</taxon>
        <taxon>Fungi</taxon>
        <taxon>Dikarya</taxon>
        <taxon>Ascomycota</taxon>
        <taxon>Pezizomycotina</taxon>
        <taxon>Sordariomycetes</taxon>
        <taxon>Hypocreomycetidae</taxon>
        <taxon>Glomerellales</taxon>
        <taxon>Glomerellaceae</taxon>
        <taxon>Colletotrichum</taxon>
        <taxon>Colletotrichum acutatum species complex</taxon>
    </lineage>
</organism>
<evidence type="ECO:0000259" key="1">
    <source>
        <dbReference type="Pfam" id="PF06985"/>
    </source>
</evidence>
<dbReference type="PANTHER" id="PTHR33112">
    <property type="entry name" value="DOMAIN PROTEIN, PUTATIVE-RELATED"/>
    <property type="match status" value="1"/>
</dbReference>
<feature type="domain" description="Heterokaryon incompatibility" evidence="1">
    <location>
        <begin position="136"/>
        <end position="278"/>
    </location>
</feature>
<comment type="caution">
    <text evidence="2">The sequence shown here is derived from an EMBL/GenBank/DDBJ whole genome shotgun (WGS) entry which is preliminary data.</text>
</comment>
<dbReference type="Pfam" id="PF06985">
    <property type="entry name" value="HET"/>
    <property type="match status" value="1"/>
</dbReference>
<keyword evidence="3" id="KW-1185">Reference proteome</keyword>
<dbReference type="PANTHER" id="PTHR33112:SF16">
    <property type="entry name" value="HETEROKARYON INCOMPATIBILITY DOMAIN-CONTAINING PROTEIN"/>
    <property type="match status" value="1"/>
</dbReference>
<dbReference type="Proteomes" id="UP001227543">
    <property type="component" value="Unassembled WGS sequence"/>
</dbReference>
<proteinExistence type="predicted"/>
<protein>
    <submittedName>
        <fullName evidence="2">HET domain-containing protein</fullName>
    </submittedName>
</protein>
<sequence length="365" mass="40848">MMKLAKRPKPAKIRSYNKPPIKVILKSYEKYLLLFIKIDAGTISPQECVHGNDASEREPRVVEPQSISCRLLNGSDQSVPNHWQMAQTEIFQCQADHACFPIGEVELPTRLVDLSNHANNLITIKNTAEVGKNIKYAALSYCWGKSNTFTITSATLADRQQGFSPSALPLSLQDALRVAQGLHMQYIWIDALCILQDSDEDWLYESARMASIYKNSFITIVAANAPDSDDGFFSIAAHQCQIPVKPSHEDTQNTSVILDTSVQFKDEPISRRAWALQEWELAPRRLLFTSSRIHYICPHSSLDKIKMKPFFPMSLLGGPMAEAAGEKFALAAGRGTRYFLAQISEIPTREMGGSVMVMGIRARIR</sequence>
<dbReference type="EMBL" id="MLFU01000027">
    <property type="protein sequence ID" value="KAK1497058.1"/>
    <property type="molecule type" value="Genomic_DNA"/>
</dbReference>